<dbReference type="PROSITE" id="PS50005">
    <property type="entry name" value="TPR"/>
    <property type="match status" value="1"/>
</dbReference>
<evidence type="ECO:0000313" key="6">
    <source>
        <dbReference type="Proteomes" id="UP000001072"/>
    </source>
</evidence>
<dbReference type="Gene3D" id="1.25.40.1040">
    <property type="match status" value="1"/>
</dbReference>
<keyword evidence="2 3" id="KW-0802">TPR repeat</keyword>
<dbReference type="GeneID" id="18928710"/>
<accession>F4S5C0</accession>
<dbReference type="eggNOG" id="KOG1156">
    <property type="taxonomic scope" value="Eukaryota"/>
</dbReference>
<keyword evidence="6" id="KW-1185">Reference proteome</keyword>
<organism evidence="6">
    <name type="scientific">Melampsora larici-populina (strain 98AG31 / pathotype 3-4-7)</name>
    <name type="common">Poplar leaf rust fungus</name>
    <dbReference type="NCBI Taxonomy" id="747676"/>
    <lineage>
        <taxon>Eukaryota</taxon>
        <taxon>Fungi</taxon>
        <taxon>Dikarya</taxon>
        <taxon>Basidiomycota</taxon>
        <taxon>Pucciniomycotina</taxon>
        <taxon>Pucciniomycetes</taxon>
        <taxon>Pucciniales</taxon>
        <taxon>Melampsoraceae</taxon>
        <taxon>Melampsora</taxon>
    </lineage>
</organism>
<dbReference type="Proteomes" id="UP000001072">
    <property type="component" value="Unassembled WGS sequence"/>
</dbReference>
<protein>
    <recommendedName>
        <fullName evidence="7">N-terminal acetyltransferase A, auxiliary subunit</fullName>
    </recommendedName>
</protein>
<dbReference type="FunCoup" id="F4S5C0">
    <property type="interactions" value="548"/>
</dbReference>
<dbReference type="PANTHER" id="PTHR22767">
    <property type="entry name" value="N-TERMINAL ACETYLTRANSFERASE-RELATED"/>
    <property type="match status" value="1"/>
</dbReference>
<dbReference type="RefSeq" id="XP_007416589.1">
    <property type="nucleotide sequence ID" value="XM_007416527.1"/>
</dbReference>
<dbReference type="GO" id="GO:0031415">
    <property type="term" value="C:NatA complex"/>
    <property type="evidence" value="ECO:0007669"/>
    <property type="project" value="TreeGrafter"/>
</dbReference>
<evidence type="ECO:0000256" key="1">
    <source>
        <dbReference type="ARBA" id="ARBA00022737"/>
    </source>
</evidence>
<evidence type="ECO:0000256" key="4">
    <source>
        <dbReference type="SAM" id="MobiDB-lite"/>
    </source>
</evidence>
<dbReference type="InterPro" id="IPR011990">
    <property type="entry name" value="TPR-like_helical_dom_sf"/>
</dbReference>
<evidence type="ECO:0008006" key="7">
    <source>
        <dbReference type="Google" id="ProtNLM"/>
    </source>
</evidence>
<dbReference type="Pfam" id="PF12569">
    <property type="entry name" value="NatA_aux_su"/>
    <property type="match status" value="1"/>
</dbReference>
<dbReference type="Gene3D" id="1.25.40.1010">
    <property type="match status" value="1"/>
</dbReference>
<dbReference type="InterPro" id="IPR021183">
    <property type="entry name" value="NatA_aux_su"/>
</dbReference>
<dbReference type="EMBL" id="GL883150">
    <property type="protein sequence ID" value="EGG00186.1"/>
    <property type="molecule type" value="Genomic_DNA"/>
</dbReference>
<name>F4S5C0_MELLP</name>
<sequence length="662" mass="75451">MAAKAKAAAKRASNNKKLPNATQTKTIAMLQHDPTRPPPLNPKDQIIFKEILHQYENKQYTAGLENCNALLAKYPGHGETTAMAGLLHHSLNDKQKGHTLVKAGMKADFKSHIVWHVNGIITRADLNYAEAVKSYAQAHRLDPENNNILRDLAVLQIQMRQYGAYVESRWKMLRINKRSRTAWIALAVAYVLNDQKDAALELLDAMENFEVTYEPDRCFERSELTLFKASITTPPQKALEYLESHSTDVLDRSGYLLARARLLTDLGRTEAAEWAWLDLIDGNTENRTYLNGYINTKTLDGQSSNMEVLTNLTERYPASKLIQRTILDHSFGTQFEAELESYLYNRFSKGIPSVFNDLKPLLADPEKARIIQAVAERLRSQFEHSSDANKESPSTYLWILHFLAQLYSSSHFGLTSQALEVAQLAIQHTPTLPDLFLSLAHIYKRAGAFTKAADALRAARELDGQDRFLNSKCAKYILRSIRAQTDRETQSKLLTETRKLIGIYTRKDAPDPVSDLVEMQAIWYVAEEAEVGLRVGDWGVALKRFHQIVDIYRVWEEDQYDFHTYCTRKSTLRSYTNLLKFEDTLYTHPQYFRAVSQAIQIYLTLHDRRSAKDNTNGKPEETAMSKKALKKVKMAEMKAKAQATIEAKKGKCFSYFTGFDQS</sequence>
<evidence type="ECO:0000256" key="2">
    <source>
        <dbReference type="ARBA" id="ARBA00022803"/>
    </source>
</evidence>
<dbReference type="OrthoDB" id="10263032at2759"/>
<reference evidence="6" key="1">
    <citation type="journal article" date="2011" name="Proc. Natl. Acad. Sci. U.S.A.">
        <title>Obligate biotrophy features unraveled by the genomic analysis of rust fungi.</title>
        <authorList>
            <person name="Duplessis S."/>
            <person name="Cuomo C.A."/>
            <person name="Lin Y.-C."/>
            <person name="Aerts A."/>
            <person name="Tisserant E."/>
            <person name="Veneault-Fourrey C."/>
            <person name="Joly D.L."/>
            <person name="Hacquard S."/>
            <person name="Amselem J."/>
            <person name="Cantarel B.L."/>
            <person name="Chiu R."/>
            <person name="Coutinho P.M."/>
            <person name="Feau N."/>
            <person name="Field M."/>
            <person name="Frey P."/>
            <person name="Gelhaye E."/>
            <person name="Goldberg J."/>
            <person name="Grabherr M.G."/>
            <person name="Kodira C.D."/>
            <person name="Kohler A."/>
            <person name="Kuees U."/>
            <person name="Lindquist E.A."/>
            <person name="Lucas S.M."/>
            <person name="Mago R."/>
            <person name="Mauceli E."/>
            <person name="Morin E."/>
            <person name="Murat C."/>
            <person name="Pangilinan J.L."/>
            <person name="Park R."/>
            <person name="Pearson M."/>
            <person name="Quesneville H."/>
            <person name="Rouhier N."/>
            <person name="Sakthikumar S."/>
            <person name="Salamov A.A."/>
            <person name="Schmutz J."/>
            <person name="Selles B."/>
            <person name="Shapiro H."/>
            <person name="Tanguay P."/>
            <person name="Tuskan G.A."/>
            <person name="Henrissat B."/>
            <person name="Van de Peer Y."/>
            <person name="Rouze P."/>
            <person name="Ellis J.G."/>
            <person name="Dodds P.N."/>
            <person name="Schein J.E."/>
            <person name="Zhong S."/>
            <person name="Hamelin R.C."/>
            <person name="Grigoriev I.V."/>
            <person name="Szabo L.J."/>
            <person name="Martin F."/>
        </authorList>
    </citation>
    <scope>NUCLEOTIDE SEQUENCE [LARGE SCALE GENOMIC DNA]</scope>
    <source>
        <strain evidence="6">98AG31 / pathotype 3-4-7</strain>
    </source>
</reference>
<proteinExistence type="predicted"/>
<dbReference type="SMART" id="SM00028">
    <property type="entry name" value="TPR"/>
    <property type="match status" value="2"/>
</dbReference>
<dbReference type="VEuPathDB" id="FungiDB:MELLADRAFT_50497"/>
<dbReference type="HOGENOM" id="CLU_006686_1_1_1"/>
<dbReference type="KEGG" id="mlr:MELLADRAFT_50497"/>
<dbReference type="InterPro" id="IPR019734">
    <property type="entry name" value="TPR_rpt"/>
</dbReference>
<feature type="repeat" description="TPR" evidence="3">
    <location>
        <begin position="112"/>
        <end position="145"/>
    </location>
</feature>
<dbReference type="PANTHER" id="PTHR22767:SF2">
    <property type="entry name" value="N(ALPHA)-ACETYLTRANSFERASE 15_16, ISOFORM A"/>
    <property type="match status" value="1"/>
</dbReference>
<evidence type="ECO:0000256" key="3">
    <source>
        <dbReference type="PROSITE-ProRule" id="PRU00339"/>
    </source>
</evidence>
<evidence type="ECO:0000313" key="5">
    <source>
        <dbReference type="EMBL" id="EGG00186.1"/>
    </source>
</evidence>
<dbReference type="PIRSF" id="PIRSF000422">
    <property type="entry name" value="N-terminal-AcTrfase-A_aux_su"/>
    <property type="match status" value="1"/>
</dbReference>
<dbReference type="SUPFAM" id="SSF48452">
    <property type="entry name" value="TPR-like"/>
    <property type="match status" value="1"/>
</dbReference>
<feature type="region of interest" description="Disordered" evidence="4">
    <location>
        <begin position="1"/>
        <end position="23"/>
    </location>
</feature>
<dbReference type="InParanoid" id="F4S5C0"/>
<feature type="compositionally biased region" description="Low complexity" evidence="4">
    <location>
        <begin position="1"/>
        <end position="17"/>
    </location>
</feature>
<keyword evidence="1" id="KW-0677">Repeat</keyword>
<dbReference type="AlphaFoldDB" id="F4S5C0"/>
<gene>
    <name evidence="5" type="ORF">MELLADRAFT_50497</name>
</gene>
<dbReference type="STRING" id="747676.F4S5C0"/>